<dbReference type="AlphaFoldDB" id="A0AAR5Q2Z0"/>
<reference evidence="3" key="1">
    <citation type="journal article" date="2013" name="Genome Biol.">
        <title>Draft genome of the mountain pine beetle, Dendroctonus ponderosae Hopkins, a major forest pest.</title>
        <authorList>
            <person name="Keeling C.I."/>
            <person name="Yuen M.M."/>
            <person name="Liao N.Y."/>
            <person name="Docking T.R."/>
            <person name="Chan S.K."/>
            <person name="Taylor G.A."/>
            <person name="Palmquist D.L."/>
            <person name="Jackman S.D."/>
            <person name="Nguyen A."/>
            <person name="Li M."/>
            <person name="Henderson H."/>
            <person name="Janes J.K."/>
            <person name="Zhao Y."/>
            <person name="Pandoh P."/>
            <person name="Moore R."/>
            <person name="Sperling F.A."/>
            <person name="Huber D.P."/>
            <person name="Birol I."/>
            <person name="Jones S.J."/>
            <person name="Bohlmann J."/>
        </authorList>
    </citation>
    <scope>NUCLEOTIDE SEQUENCE</scope>
</reference>
<keyword evidence="1" id="KW-0812">Transmembrane</keyword>
<keyword evidence="3" id="KW-1185">Reference proteome</keyword>
<evidence type="ECO:0000313" key="2">
    <source>
        <dbReference type="EnsemblMetazoa" id="XP_019767590.1"/>
    </source>
</evidence>
<dbReference type="Proteomes" id="UP000019118">
    <property type="component" value="Unassembled WGS sequence"/>
</dbReference>
<accession>A0AAR5Q2Z0</accession>
<evidence type="ECO:0000256" key="1">
    <source>
        <dbReference type="SAM" id="Phobius"/>
    </source>
</evidence>
<proteinExistence type="predicted"/>
<sequence>MADDLLQGLKDAVDNLDQGEEPGAEDPQDRIKQLLKALKDLPGISDEQKENLAKSVLGGEPDSQLPLGSPIANPWLEFAVLFGLISFVILLLGFIGYRLYQNMIDQDRRKELKRLKKEQRKRK</sequence>
<dbReference type="EnsemblMetazoa" id="XM_019912031.1">
    <property type="protein sequence ID" value="XP_019767590.1"/>
    <property type="gene ID" value="LOC109542697"/>
</dbReference>
<reference evidence="2" key="2">
    <citation type="submission" date="2024-08" db="UniProtKB">
        <authorList>
            <consortium name="EnsemblMetazoa"/>
        </authorList>
    </citation>
    <scope>IDENTIFICATION</scope>
</reference>
<evidence type="ECO:0000313" key="3">
    <source>
        <dbReference type="Proteomes" id="UP000019118"/>
    </source>
</evidence>
<name>A0AAR5Q2Z0_DENPD</name>
<organism evidence="2 3">
    <name type="scientific">Dendroctonus ponderosae</name>
    <name type="common">Mountain pine beetle</name>
    <dbReference type="NCBI Taxonomy" id="77166"/>
    <lineage>
        <taxon>Eukaryota</taxon>
        <taxon>Metazoa</taxon>
        <taxon>Ecdysozoa</taxon>
        <taxon>Arthropoda</taxon>
        <taxon>Hexapoda</taxon>
        <taxon>Insecta</taxon>
        <taxon>Pterygota</taxon>
        <taxon>Neoptera</taxon>
        <taxon>Endopterygota</taxon>
        <taxon>Coleoptera</taxon>
        <taxon>Polyphaga</taxon>
        <taxon>Cucujiformia</taxon>
        <taxon>Curculionidae</taxon>
        <taxon>Scolytinae</taxon>
        <taxon>Dendroctonus</taxon>
    </lineage>
</organism>
<keyword evidence="1" id="KW-1133">Transmembrane helix</keyword>
<protein>
    <submittedName>
        <fullName evidence="2">Uncharacterized protein</fullName>
    </submittedName>
</protein>
<keyword evidence="1" id="KW-0472">Membrane</keyword>
<feature type="transmembrane region" description="Helical" evidence="1">
    <location>
        <begin position="78"/>
        <end position="100"/>
    </location>
</feature>